<dbReference type="GO" id="GO:0016787">
    <property type="term" value="F:hydrolase activity"/>
    <property type="evidence" value="ECO:0007669"/>
    <property type="project" value="UniProtKB-KW"/>
</dbReference>
<evidence type="ECO:0000259" key="1">
    <source>
        <dbReference type="Pfam" id="PF12146"/>
    </source>
</evidence>
<dbReference type="InterPro" id="IPR051044">
    <property type="entry name" value="MAG_DAG_Lipase"/>
</dbReference>
<dbReference type="Pfam" id="PF12146">
    <property type="entry name" value="Hydrolase_4"/>
    <property type="match status" value="1"/>
</dbReference>
<dbReference type="InterPro" id="IPR022742">
    <property type="entry name" value="Hydrolase_4"/>
</dbReference>
<proteinExistence type="predicted"/>
<dbReference type="InterPro" id="IPR029058">
    <property type="entry name" value="AB_hydrolase_fold"/>
</dbReference>
<dbReference type="EMBL" id="SDKM01000006">
    <property type="protein sequence ID" value="RYP87491.1"/>
    <property type="molecule type" value="Genomic_DNA"/>
</dbReference>
<keyword evidence="2" id="KW-0378">Hydrolase</keyword>
<feature type="domain" description="Serine aminopeptidase S33" evidence="1">
    <location>
        <begin position="40"/>
        <end position="246"/>
    </location>
</feature>
<sequence length="314" mass="35810">MTDEQDVLGAPYTTEMIELPDDAEGPVHATLVRRRAEQPTSRAVLHVHGFADYFFQTSYAEWWNERGYDFYAIDLRKYGRSLGEHQTPNYVADLREYFPELDEAWDRVTGRDEHDHVVLSAHSTGGLTLPLWAADRKPDLAGMVLNSPWFDLQGSLFNRTVGTEILKQVGKRQPMRIIPRTVSGLYARSLHRDHEGEFDFDVAWKPIESWPVYAGWLRAIRQGHADLHRGIEVGCPVLVLTSGATAWPKEMGEDVHGHDIVLEVDQIRRWAPSLGRHVTLVSIDGARHDVVLSREPVRSRVYDEIARWHAAYVG</sequence>
<protein>
    <submittedName>
        <fullName evidence="2">Alpha/beta hydrolase</fullName>
    </submittedName>
</protein>
<dbReference type="PANTHER" id="PTHR11614">
    <property type="entry name" value="PHOSPHOLIPASE-RELATED"/>
    <property type="match status" value="1"/>
</dbReference>
<dbReference type="Proteomes" id="UP000295198">
    <property type="component" value="Unassembled WGS sequence"/>
</dbReference>
<reference evidence="2 3" key="1">
    <citation type="submission" date="2019-01" db="EMBL/GenBank/DDBJ databases">
        <title>Nocardioides guangzhouensis sp. nov., an actinobacterium isolated from soil.</title>
        <authorList>
            <person name="Fu Y."/>
            <person name="Cai Y."/>
            <person name="Lin Z."/>
            <person name="Chen P."/>
        </authorList>
    </citation>
    <scope>NUCLEOTIDE SEQUENCE [LARGE SCALE GENOMIC DNA]</scope>
    <source>
        <strain evidence="2 3">130</strain>
    </source>
</reference>
<evidence type="ECO:0000313" key="3">
    <source>
        <dbReference type="Proteomes" id="UP000295198"/>
    </source>
</evidence>
<name>A0A4Q4ZIV4_9ACTN</name>
<accession>A0A4Q4ZIV4</accession>
<dbReference type="Gene3D" id="3.40.50.1820">
    <property type="entry name" value="alpha/beta hydrolase"/>
    <property type="match status" value="1"/>
</dbReference>
<comment type="caution">
    <text evidence="2">The sequence shown here is derived from an EMBL/GenBank/DDBJ whole genome shotgun (WGS) entry which is preliminary data.</text>
</comment>
<evidence type="ECO:0000313" key="2">
    <source>
        <dbReference type="EMBL" id="RYP87491.1"/>
    </source>
</evidence>
<dbReference type="SUPFAM" id="SSF53474">
    <property type="entry name" value="alpha/beta-Hydrolases"/>
    <property type="match status" value="1"/>
</dbReference>
<dbReference type="OrthoDB" id="9801217at2"/>
<dbReference type="RefSeq" id="WP_134714906.1">
    <property type="nucleotide sequence ID" value="NZ_SDKM01000006.1"/>
</dbReference>
<dbReference type="AlphaFoldDB" id="A0A4Q4ZIV4"/>
<keyword evidence="3" id="KW-1185">Reference proteome</keyword>
<gene>
    <name evidence="2" type="ORF">EKO23_05485</name>
</gene>
<organism evidence="2 3">
    <name type="scientific">Nocardioides guangzhouensis</name>
    <dbReference type="NCBI Taxonomy" id="2497878"/>
    <lineage>
        <taxon>Bacteria</taxon>
        <taxon>Bacillati</taxon>
        <taxon>Actinomycetota</taxon>
        <taxon>Actinomycetes</taxon>
        <taxon>Propionibacteriales</taxon>
        <taxon>Nocardioidaceae</taxon>
        <taxon>Nocardioides</taxon>
    </lineage>
</organism>